<evidence type="ECO:0008006" key="4">
    <source>
        <dbReference type="Google" id="ProtNLM"/>
    </source>
</evidence>
<feature type="transmembrane region" description="Helical" evidence="1">
    <location>
        <begin position="15"/>
        <end position="40"/>
    </location>
</feature>
<accession>A0ABV5SX35</accession>
<gene>
    <name evidence="2" type="ORF">ACFFPJ_03825</name>
</gene>
<protein>
    <recommendedName>
        <fullName evidence="4">MFS transporter</fullName>
    </recommendedName>
</protein>
<feature type="transmembrane region" description="Helical" evidence="1">
    <location>
        <begin position="81"/>
        <end position="103"/>
    </location>
</feature>
<keyword evidence="1" id="KW-1133">Transmembrane helix</keyword>
<keyword evidence="3" id="KW-1185">Reference proteome</keyword>
<keyword evidence="1" id="KW-0472">Membrane</keyword>
<feature type="transmembrane region" description="Helical" evidence="1">
    <location>
        <begin position="123"/>
        <end position="143"/>
    </location>
</feature>
<evidence type="ECO:0000256" key="1">
    <source>
        <dbReference type="SAM" id="Phobius"/>
    </source>
</evidence>
<evidence type="ECO:0000313" key="2">
    <source>
        <dbReference type="EMBL" id="MFB9644924.1"/>
    </source>
</evidence>
<organism evidence="2 3">
    <name type="scientific">Microbacterium terregens</name>
    <dbReference type="NCBI Taxonomy" id="69363"/>
    <lineage>
        <taxon>Bacteria</taxon>
        <taxon>Bacillati</taxon>
        <taxon>Actinomycetota</taxon>
        <taxon>Actinomycetes</taxon>
        <taxon>Micrococcales</taxon>
        <taxon>Microbacteriaceae</taxon>
        <taxon>Microbacterium</taxon>
    </lineage>
</organism>
<dbReference type="RefSeq" id="WP_344711729.1">
    <property type="nucleotide sequence ID" value="NZ_BAAAWH010000001.1"/>
</dbReference>
<comment type="caution">
    <text evidence="2">The sequence shown here is derived from an EMBL/GenBank/DDBJ whole genome shotgun (WGS) entry which is preliminary data.</text>
</comment>
<proteinExistence type="predicted"/>
<evidence type="ECO:0000313" key="3">
    <source>
        <dbReference type="Proteomes" id="UP001589611"/>
    </source>
</evidence>
<reference evidence="2 3" key="1">
    <citation type="submission" date="2024-09" db="EMBL/GenBank/DDBJ databases">
        <authorList>
            <person name="Sun Q."/>
            <person name="Mori K."/>
        </authorList>
    </citation>
    <scope>NUCLEOTIDE SEQUENCE [LARGE SCALE GENOMIC DNA]</scope>
    <source>
        <strain evidence="2 3">JCM 1342</strain>
    </source>
</reference>
<keyword evidence="1" id="KW-0812">Transmembrane</keyword>
<name>A0ABV5SX35_9MICO</name>
<dbReference type="EMBL" id="JBHMBE010000001">
    <property type="protein sequence ID" value="MFB9644924.1"/>
    <property type="molecule type" value="Genomic_DNA"/>
</dbReference>
<sequence>MAGTPESTGGPIRPVVALGLATVSFVALLIFGLGMVSLALSADIVETPGLGQIPGVVATALTTGAFALILWLGLRRRHPSFWTALWTALGCYVVYVVTLWLAVATAADPATATDVAGRIATTWFGVVVAATAAVAAWGGIGLVRTRSQRPRWPWEDEFDE</sequence>
<feature type="transmembrane region" description="Helical" evidence="1">
    <location>
        <begin position="52"/>
        <end position="74"/>
    </location>
</feature>
<dbReference type="Proteomes" id="UP001589611">
    <property type="component" value="Unassembled WGS sequence"/>
</dbReference>